<name>A0A834LJD2_RHOSS</name>
<protein>
    <submittedName>
        <fullName evidence="1">Uncharacterized protein</fullName>
    </submittedName>
</protein>
<dbReference type="Proteomes" id="UP000626092">
    <property type="component" value="Unassembled WGS sequence"/>
</dbReference>
<dbReference type="EMBL" id="WJXA01000008">
    <property type="protein sequence ID" value="KAF7136239.1"/>
    <property type="molecule type" value="Genomic_DNA"/>
</dbReference>
<sequence length="120" mass="13658">MHTTGLGYLASNNSKVEKGDRLEDYFVKKKAKQIYQGQPEPFWDKETNTLLSGFEIFANDVWSKSDEGFEVAKKPVEPTDWIEVFDIGSLAILFREDEPKSTVIEAEVLMLGQEVLEDPN</sequence>
<accession>A0A834LJD2</accession>
<evidence type="ECO:0000313" key="2">
    <source>
        <dbReference type="Proteomes" id="UP000626092"/>
    </source>
</evidence>
<proteinExistence type="predicted"/>
<comment type="caution">
    <text evidence="1">The sequence shown here is derived from an EMBL/GenBank/DDBJ whole genome shotgun (WGS) entry which is preliminary data.</text>
</comment>
<evidence type="ECO:0000313" key="1">
    <source>
        <dbReference type="EMBL" id="KAF7136239.1"/>
    </source>
</evidence>
<dbReference type="OrthoDB" id="1771177at2759"/>
<keyword evidence="2" id="KW-1185">Reference proteome</keyword>
<dbReference type="AlphaFoldDB" id="A0A834LJD2"/>
<reference evidence="1" key="1">
    <citation type="submission" date="2019-11" db="EMBL/GenBank/DDBJ databases">
        <authorList>
            <person name="Liu Y."/>
            <person name="Hou J."/>
            <person name="Li T.-Q."/>
            <person name="Guan C.-H."/>
            <person name="Wu X."/>
            <person name="Wu H.-Z."/>
            <person name="Ling F."/>
            <person name="Zhang R."/>
            <person name="Shi X.-G."/>
            <person name="Ren J.-P."/>
            <person name="Chen E.-F."/>
            <person name="Sun J.-M."/>
        </authorList>
    </citation>
    <scope>NUCLEOTIDE SEQUENCE</scope>
    <source>
        <strain evidence="1">Adult_tree_wgs_1</strain>
        <tissue evidence="1">Leaves</tissue>
    </source>
</reference>
<gene>
    <name evidence="1" type="ORF">RHSIM_Rhsim08G0134000</name>
</gene>
<organism evidence="1 2">
    <name type="scientific">Rhododendron simsii</name>
    <name type="common">Sims's rhododendron</name>
    <dbReference type="NCBI Taxonomy" id="118357"/>
    <lineage>
        <taxon>Eukaryota</taxon>
        <taxon>Viridiplantae</taxon>
        <taxon>Streptophyta</taxon>
        <taxon>Embryophyta</taxon>
        <taxon>Tracheophyta</taxon>
        <taxon>Spermatophyta</taxon>
        <taxon>Magnoliopsida</taxon>
        <taxon>eudicotyledons</taxon>
        <taxon>Gunneridae</taxon>
        <taxon>Pentapetalae</taxon>
        <taxon>asterids</taxon>
        <taxon>Ericales</taxon>
        <taxon>Ericaceae</taxon>
        <taxon>Ericoideae</taxon>
        <taxon>Rhodoreae</taxon>
        <taxon>Rhododendron</taxon>
    </lineage>
</organism>